<organism evidence="1 2">
    <name type="scientific">Persea americana</name>
    <name type="common">Avocado</name>
    <dbReference type="NCBI Taxonomy" id="3435"/>
    <lineage>
        <taxon>Eukaryota</taxon>
        <taxon>Viridiplantae</taxon>
        <taxon>Streptophyta</taxon>
        <taxon>Embryophyta</taxon>
        <taxon>Tracheophyta</taxon>
        <taxon>Spermatophyta</taxon>
        <taxon>Magnoliopsida</taxon>
        <taxon>Magnoliidae</taxon>
        <taxon>Laurales</taxon>
        <taxon>Lauraceae</taxon>
        <taxon>Persea</taxon>
    </lineage>
</organism>
<reference evidence="1 2" key="1">
    <citation type="journal article" date="2022" name="Hortic Res">
        <title>A haplotype resolved chromosomal level avocado genome allows analysis of novel avocado genes.</title>
        <authorList>
            <person name="Nath O."/>
            <person name="Fletcher S.J."/>
            <person name="Hayward A."/>
            <person name="Shaw L.M."/>
            <person name="Masouleh A.K."/>
            <person name="Furtado A."/>
            <person name="Henry R.J."/>
            <person name="Mitter N."/>
        </authorList>
    </citation>
    <scope>NUCLEOTIDE SEQUENCE [LARGE SCALE GENOMIC DNA]</scope>
    <source>
        <strain evidence="2">cv. Hass</strain>
    </source>
</reference>
<proteinExistence type="predicted"/>
<dbReference type="EMBL" id="CM056815">
    <property type="protein sequence ID" value="KAJ8631209.1"/>
    <property type="molecule type" value="Genomic_DNA"/>
</dbReference>
<name>A0ACC2LCL6_PERAE</name>
<sequence length="683" mass="76944">MVSSFKGKTKGRETLAEDLGTFKNFSVRDFKIYSDSEKMKTRARKSLDADERKIARKPPLATRKSVPANVVSKQGVKVDVENRGKTMEKSVASVKTKGGRKALADVSNIKRNPLGNRPSDGSRLNKTQTANLYMTRVSVKFGTIDANLSSRKPTMGKTAILNSQILEDCHELSSGSCKTAGAEIVKNCSDNEKINGQSRRSLVENNGEAKTVMTKGSQHKSSSLTANFKYSEKIKAKSSISVDTRTRRKPLAEISNSRTHPLEGSNDGLKLIKTQSVKFLSKPRLSLTVQKVKDANTSSREPVVTLQRITNTSSKVRMTSKSKHTLCTEKKSMSSVNPSMKKEGKVATGYTCENATLVAPYGHSLEKNPSDGNECSSDSVTAVISKPKSRRRKSYTSLLMERSKVLGECADSVELPNIDDPTNHLEVVEYVDDIYQYYWIMETINPSLETYMAIQTNITPRMRGILINWLLEVHLKFELMQETLFLMVELLDRFLSMVTIRKDEMQLVGLTALLLASKYEDFWHPKIKDLISISADIYTRDHMLTMEKLILKKLMFRLNTPTPYVFMLRFLKAAQSEKKVEHLAFYLIELCLVEYEALKFKPSMLCASAIYVARCTLQLIPAWTELLTKHARYEETQLRPCAEMILRFQRAAGQGQLKVTYEKYLLPDRSCVAGIKAIDRLPL</sequence>
<evidence type="ECO:0000313" key="2">
    <source>
        <dbReference type="Proteomes" id="UP001234297"/>
    </source>
</evidence>
<keyword evidence="2" id="KW-1185">Reference proteome</keyword>
<accession>A0ACC2LCL6</accession>
<gene>
    <name evidence="1" type="ORF">MRB53_024532</name>
</gene>
<dbReference type="Proteomes" id="UP001234297">
    <property type="component" value="Chromosome 7"/>
</dbReference>
<evidence type="ECO:0000313" key="1">
    <source>
        <dbReference type="EMBL" id="KAJ8631209.1"/>
    </source>
</evidence>
<protein>
    <submittedName>
        <fullName evidence="1">Uncharacterized protein</fullName>
    </submittedName>
</protein>
<comment type="caution">
    <text evidence="1">The sequence shown here is derived from an EMBL/GenBank/DDBJ whole genome shotgun (WGS) entry which is preliminary data.</text>
</comment>